<dbReference type="Gene3D" id="1.10.357.10">
    <property type="entry name" value="Tetracycline Repressor, domain 2"/>
    <property type="match status" value="1"/>
</dbReference>
<dbReference type="InterPro" id="IPR001647">
    <property type="entry name" value="HTH_TetR"/>
</dbReference>
<evidence type="ECO:0000256" key="5">
    <source>
        <dbReference type="SAM" id="MobiDB-lite"/>
    </source>
</evidence>
<evidence type="ECO:0000259" key="6">
    <source>
        <dbReference type="PROSITE" id="PS50977"/>
    </source>
</evidence>
<evidence type="ECO:0000256" key="1">
    <source>
        <dbReference type="ARBA" id="ARBA00023015"/>
    </source>
</evidence>
<feature type="DNA-binding region" description="H-T-H motif" evidence="4">
    <location>
        <begin position="36"/>
        <end position="55"/>
    </location>
</feature>
<evidence type="ECO:0000256" key="3">
    <source>
        <dbReference type="ARBA" id="ARBA00023163"/>
    </source>
</evidence>
<organism evidence="7 8">
    <name type="scientific">Corynebacterium aquatimens</name>
    <dbReference type="NCBI Taxonomy" id="1190508"/>
    <lineage>
        <taxon>Bacteria</taxon>
        <taxon>Bacillati</taxon>
        <taxon>Actinomycetota</taxon>
        <taxon>Actinomycetes</taxon>
        <taxon>Mycobacteriales</taxon>
        <taxon>Corynebacteriaceae</taxon>
        <taxon>Corynebacterium</taxon>
    </lineage>
</organism>
<accession>A0A931DTY4</accession>
<name>A0A931DTY4_9CORY</name>
<dbReference type="InterPro" id="IPR036271">
    <property type="entry name" value="Tet_transcr_reg_TetR-rel_C_sf"/>
</dbReference>
<dbReference type="EMBL" id="JADOUE010000001">
    <property type="protein sequence ID" value="MBG6121404.1"/>
    <property type="molecule type" value="Genomic_DNA"/>
</dbReference>
<dbReference type="Pfam" id="PF00440">
    <property type="entry name" value="TetR_N"/>
    <property type="match status" value="1"/>
</dbReference>
<dbReference type="Pfam" id="PF02909">
    <property type="entry name" value="TetR_C_1"/>
    <property type="match status" value="1"/>
</dbReference>
<dbReference type="PROSITE" id="PS50977">
    <property type="entry name" value="HTH_TETR_2"/>
    <property type="match status" value="1"/>
</dbReference>
<evidence type="ECO:0000256" key="2">
    <source>
        <dbReference type="ARBA" id="ARBA00023125"/>
    </source>
</evidence>
<protein>
    <submittedName>
        <fullName evidence="7">AcrR family transcriptional regulator</fullName>
    </submittedName>
</protein>
<dbReference type="RefSeq" id="WP_196823971.1">
    <property type="nucleotide sequence ID" value="NZ_JADOUE010000001.1"/>
</dbReference>
<evidence type="ECO:0000313" key="8">
    <source>
        <dbReference type="Proteomes" id="UP000658613"/>
    </source>
</evidence>
<reference evidence="7" key="1">
    <citation type="submission" date="2020-11" db="EMBL/GenBank/DDBJ databases">
        <title>Sequencing the genomes of 1000 actinobacteria strains.</title>
        <authorList>
            <person name="Klenk H.-P."/>
        </authorList>
    </citation>
    <scope>NUCLEOTIDE SEQUENCE</scope>
    <source>
        <strain evidence="7">DSM 45632</strain>
    </source>
</reference>
<evidence type="ECO:0000313" key="7">
    <source>
        <dbReference type="EMBL" id="MBG6121404.1"/>
    </source>
</evidence>
<dbReference type="InterPro" id="IPR009057">
    <property type="entry name" value="Homeodomain-like_sf"/>
</dbReference>
<keyword evidence="1" id="KW-0805">Transcription regulation</keyword>
<dbReference type="SUPFAM" id="SSF46689">
    <property type="entry name" value="Homeodomain-like"/>
    <property type="match status" value="1"/>
</dbReference>
<proteinExistence type="predicted"/>
<keyword evidence="8" id="KW-1185">Reference proteome</keyword>
<gene>
    <name evidence="7" type="ORF">IW254_000373</name>
</gene>
<dbReference type="Proteomes" id="UP000658613">
    <property type="component" value="Unassembled WGS sequence"/>
</dbReference>
<sequence>MAGGTGKRGPRGDISVETILLAAEELLASQGPRALTQRRIAKQAGVSPTALYTYAADLESIRIALGDRFLGAIDTELLLIDDPETALATFLQHVQKLFTDNPGHAQLLAQQRIAGPNALKLNETLLTFFQVTVGHSAEAAAGITGMLTEWVYGHALIAADNGVTPGFARALGRQEMSQYPLTAAMIGQASPGLDFRAGDEIARTLMVRALTSPPTGGRGRAQQPPAREL</sequence>
<dbReference type="AlphaFoldDB" id="A0A931DTY4"/>
<dbReference type="InterPro" id="IPR004111">
    <property type="entry name" value="Repressor_TetR_C"/>
</dbReference>
<evidence type="ECO:0000256" key="4">
    <source>
        <dbReference type="PROSITE-ProRule" id="PRU00335"/>
    </source>
</evidence>
<feature type="region of interest" description="Disordered" evidence="5">
    <location>
        <begin position="210"/>
        <end position="229"/>
    </location>
</feature>
<keyword evidence="3" id="KW-0804">Transcription</keyword>
<feature type="domain" description="HTH tetR-type" evidence="6">
    <location>
        <begin position="13"/>
        <end position="73"/>
    </location>
</feature>
<dbReference type="SUPFAM" id="SSF48498">
    <property type="entry name" value="Tetracyclin repressor-like, C-terminal domain"/>
    <property type="match status" value="1"/>
</dbReference>
<keyword evidence="2 4" id="KW-0238">DNA-binding</keyword>
<dbReference type="GO" id="GO:0003677">
    <property type="term" value="F:DNA binding"/>
    <property type="evidence" value="ECO:0007669"/>
    <property type="project" value="UniProtKB-UniRule"/>
</dbReference>
<dbReference type="GO" id="GO:0045892">
    <property type="term" value="P:negative regulation of DNA-templated transcription"/>
    <property type="evidence" value="ECO:0007669"/>
    <property type="project" value="InterPro"/>
</dbReference>
<comment type="caution">
    <text evidence="7">The sequence shown here is derived from an EMBL/GenBank/DDBJ whole genome shotgun (WGS) entry which is preliminary data.</text>
</comment>